<comment type="catalytic activity">
    <reaction evidence="8">
        <text>L-seryl-[protein] + ATP = O-phospho-L-seryl-[protein] + ADP + H(+)</text>
        <dbReference type="Rhea" id="RHEA:17989"/>
        <dbReference type="Rhea" id="RHEA-COMP:9863"/>
        <dbReference type="Rhea" id="RHEA-COMP:11604"/>
        <dbReference type="ChEBI" id="CHEBI:15378"/>
        <dbReference type="ChEBI" id="CHEBI:29999"/>
        <dbReference type="ChEBI" id="CHEBI:30616"/>
        <dbReference type="ChEBI" id="CHEBI:83421"/>
        <dbReference type="ChEBI" id="CHEBI:456216"/>
        <dbReference type="EC" id="2.7.11.1"/>
    </reaction>
</comment>
<evidence type="ECO:0000256" key="8">
    <source>
        <dbReference type="ARBA" id="ARBA00048679"/>
    </source>
</evidence>
<evidence type="ECO:0000256" key="5">
    <source>
        <dbReference type="ARBA" id="ARBA00022777"/>
    </source>
</evidence>
<accession>A0A9Q3CGS3</accession>
<name>A0A9Q3CGS3_9BASI</name>
<dbReference type="EC" id="2.7.11.1" evidence="1"/>
<dbReference type="PANTHER" id="PTHR24054:SF0">
    <property type="entry name" value="CASEIN KINASE II SUBUNIT ALPHA"/>
    <property type="match status" value="1"/>
</dbReference>
<dbReference type="GO" id="GO:0005524">
    <property type="term" value="F:ATP binding"/>
    <property type="evidence" value="ECO:0007669"/>
    <property type="project" value="UniProtKB-KW"/>
</dbReference>
<keyword evidence="2" id="KW-0723">Serine/threonine-protein kinase</keyword>
<dbReference type="Gene3D" id="1.10.510.10">
    <property type="entry name" value="Transferase(Phosphotransferase) domain 1"/>
    <property type="match status" value="2"/>
</dbReference>
<feature type="compositionally biased region" description="Acidic residues" evidence="9">
    <location>
        <begin position="53"/>
        <end position="70"/>
    </location>
</feature>
<dbReference type="CDD" id="cd14019">
    <property type="entry name" value="STKc_Cdc7"/>
    <property type="match status" value="1"/>
</dbReference>
<dbReference type="PROSITE" id="PS50011">
    <property type="entry name" value="PROTEIN_KINASE_DOM"/>
    <property type="match status" value="1"/>
</dbReference>
<dbReference type="PROSITE" id="PS00108">
    <property type="entry name" value="PROTEIN_KINASE_ST"/>
    <property type="match status" value="1"/>
</dbReference>
<keyword evidence="12" id="KW-1185">Reference proteome</keyword>
<dbReference type="GO" id="GO:0005634">
    <property type="term" value="C:nucleus"/>
    <property type="evidence" value="ECO:0007669"/>
    <property type="project" value="TreeGrafter"/>
</dbReference>
<protein>
    <recommendedName>
        <fullName evidence="1">non-specific serine/threonine protein kinase</fullName>
        <ecNumber evidence="1">2.7.11.1</ecNumber>
    </recommendedName>
</protein>
<dbReference type="SUPFAM" id="SSF56112">
    <property type="entry name" value="Protein kinase-like (PK-like)"/>
    <property type="match status" value="1"/>
</dbReference>
<evidence type="ECO:0000256" key="6">
    <source>
        <dbReference type="ARBA" id="ARBA00022840"/>
    </source>
</evidence>
<dbReference type="SMART" id="SM00220">
    <property type="entry name" value="S_TKc"/>
    <property type="match status" value="1"/>
</dbReference>
<dbReference type="InterPro" id="IPR011009">
    <property type="entry name" value="Kinase-like_dom_sf"/>
</dbReference>
<feature type="domain" description="Protein kinase" evidence="10">
    <location>
        <begin position="128"/>
        <end position="726"/>
    </location>
</feature>
<evidence type="ECO:0000256" key="1">
    <source>
        <dbReference type="ARBA" id="ARBA00012513"/>
    </source>
</evidence>
<dbReference type="InterPro" id="IPR045216">
    <property type="entry name" value="CK2_alpha"/>
</dbReference>
<dbReference type="Gene3D" id="3.30.200.20">
    <property type="entry name" value="Phosphorylase Kinase, domain 1"/>
    <property type="match status" value="2"/>
</dbReference>
<feature type="compositionally biased region" description="Acidic residues" evidence="9">
    <location>
        <begin position="82"/>
        <end position="99"/>
    </location>
</feature>
<feature type="compositionally biased region" description="Acidic residues" evidence="9">
    <location>
        <begin position="1"/>
        <end position="17"/>
    </location>
</feature>
<gene>
    <name evidence="11" type="ORF">O181_022085</name>
</gene>
<dbReference type="PANTHER" id="PTHR24054">
    <property type="entry name" value="CASEIN KINASE II SUBUNIT ALPHA"/>
    <property type="match status" value="1"/>
</dbReference>
<dbReference type="Pfam" id="PF00069">
    <property type="entry name" value="Pkinase"/>
    <property type="match status" value="2"/>
</dbReference>
<dbReference type="InterPro" id="IPR000719">
    <property type="entry name" value="Prot_kinase_dom"/>
</dbReference>
<evidence type="ECO:0000256" key="3">
    <source>
        <dbReference type="ARBA" id="ARBA00022679"/>
    </source>
</evidence>
<evidence type="ECO:0000259" key="10">
    <source>
        <dbReference type="PROSITE" id="PS50011"/>
    </source>
</evidence>
<keyword evidence="6" id="KW-0067">ATP-binding</keyword>
<keyword evidence="3" id="KW-0808">Transferase</keyword>
<comment type="catalytic activity">
    <reaction evidence="7">
        <text>L-threonyl-[protein] + ATP = O-phospho-L-threonyl-[protein] + ADP + H(+)</text>
        <dbReference type="Rhea" id="RHEA:46608"/>
        <dbReference type="Rhea" id="RHEA-COMP:11060"/>
        <dbReference type="Rhea" id="RHEA-COMP:11605"/>
        <dbReference type="ChEBI" id="CHEBI:15378"/>
        <dbReference type="ChEBI" id="CHEBI:30013"/>
        <dbReference type="ChEBI" id="CHEBI:30616"/>
        <dbReference type="ChEBI" id="CHEBI:61977"/>
        <dbReference type="ChEBI" id="CHEBI:456216"/>
        <dbReference type="EC" id="2.7.11.1"/>
    </reaction>
</comment>
<dbReference type="Proteomes" id="UP000765509">
    <property type="component" value="Unassembled WGS sequence"/>
</dbReference>
<organism evidence="11 12">
    <name type="scientific">Austropuccinia psidii MF-1</name>
    <dbReference type="NCBI Taxonomy" id="1389203"/>
    <lineage>
        <taxon>Eukaryota</taxon>
        <taxon>Fungi</taxon>
        <taxon>Dikarya</taxon>
        <taxon>Basidiomycota</taxon>
        <taxon>Pucciniomycotina</taxon>
        <taxon>Pucciniomycetes</taxon>
        <taxon>Pucciniales</taxon>
        <taxon>Sphaerophragmiaceae</taxon>
        <taxon>Austropuccinia</taxon>
    </lineage>
</organism>
<evidence type="ECO:0000256" key="4">
    <source>
        <dbReference type="ARBA" id="ARBA00022741"/>
    </source>
</evidence>
<dbReference type="FunFam" id="1.10.510.10:FF:002759">
    <property type="match status" value="1"/>
</dbReference>
<proteinExistence type="predicted"/>
<evidence type="ECO:0000256" key="2">
    <source>
        <dbReference type="ARBA" id="ARBA00022527"/>
    </source>
</evidence>
<evidence type="ECO:0000313" key="12">
    <source>
        <dbReference type="Proteomes" id="UP000765509"/>
    </source>
</evidence>
<dbReference type="GO" id="GO:0005956">
    <property type="term" value="C:protein kinase CK2 complex"/>
    <property type="evidence" value="ECO:0007669"/>
    <property type="project" value="TreeGrafter"/>
</dbReference>
<reference evidence="11" key="1">
    <citation type="submission" date="2021-03" db="EMBL/GenBank/DDBJ databases">
        <title>Draft genome sequence of rust myrtle Austropuccinia psidii MF-1, a brazilian biotype.</title>
        <authorList>
            <person name="Quecine M.C."/>
            <person name="Pachon D.M.R."/>
            <person name="Bonatelli M.L."/>
            <person name="Correr F.H."/>
            <person name="Franceschini L.M."/>
            <person name="Leite T.F."/>
            <person name="Margarido G.R.A."/>
            <person name="Almeida C.A."/>
            <person name="Ferrarezi J.A."/>
            <person name="Labate C.A."/>
        </authorList>
    </citation>
    <scope>NUCLEOTIDE SEQUENCE</scope>
    <source>
        <strain evidence="11">MF-1</strain>
    </source>
</reference>
<dbReference type="InterPro" id="IPR008271">
    <property type="entry name" value="Ser/Thr_kinase_AS"/>
</dbReference>
<evidence type="ECO:0000256" key="9">
    <source>
        <dbReference type="SAM" id="MobiDB-lite"/>
    </source>
</evidence>
<dbReference type="GO" id="GO:0051726">
    <property type="term" value="P:regulation of cell cycle"/>
    <property type="evidence" value="ECO:0007669"/>
    <property type="project" value="TreeGrafter"/>
</dbReference>
<evidence type="ECO:0000256" key="7">
    <source>
        <dbReference type="ARBA" id="ARBA00047899"/>
    </source>
</evidence>
<dbReference type="GO" id="GO:0005829">
    <property type="term" value="C:cytosol"/>
    <property type="evidence" value="ECO:0007669"/>
    <property type="project" value="TreeGrafter"/>
</dbReference>
<dbReference type="GO" id="GO:0004674">
    <property type="term" value="F:protein serine/threonine kinase activity"/>
    <property type="evidence" value="ECO:0007669"/>
    <property type="project" value="UniProtKB-KW"/>
</dbReference>
<dbReference type="AlphaFoldDB" id="A0A9Q3CGS3"/>
<feature type="region of interest" description="Disordered" evidence="9">
    <location>
        <begin position="1"/>
        <end position="102"/>
    </location>
</feature>
<keyword evidence="4" id="KW-0547">Nucleotide-binding</keyword>
<sequence length="730" mass="83475">MDFDYEEDEPLQDDTQMDYDHASLPSDQVDPDQYTPTSEGGPDNLDMDNSVGPDDEGNEPVKDDDEEDADSLCQDHDRPRDDDDEDEEDEEEDDEDESMDERTDAELAAVALELQDLEQSVPLLKTSYHLLDRLGEGTFSSVYKAIDLHHHLYDNSQWATCELPAEAPFFVSSDAKYHPSTSTSSCSNSVVGDYSSHSKSIHASNLKVLFTPHSSLLHNPHNPFDASVGEQARNKFTETLQRHALECGKLPIAYKANGKGKKKSAGNTYVALKRIYVTSSPQRIMNELELLAQLRDARHVSYLIQAIRHEDQVIAIMPYRKHQDFREYYRTVSLPTIRRYLYCLFSALKDTHAKGIIHRDIKPANFLFDIHTKTGVLCDFGLAEQFHPNDWYGKCLHSLPEPKCHNFHGKPLTAPRPTFSQMMDQWKKWRARLARYRANLAQRLNRPLRDVSELTESAGWKQLCEKRPFDHEPMEAELINQPSIEWYESWKPNTRIGGLWGGGMGRRKTSQSGTPTDSNFSLYPEKVGFKRDDTRPGAKANRAGTRGFRAPEVLFKCPDQTGAIDIWSVGITLLCFLTRRFPFFNSNDDTDALLEIAAVFGRSKLEKSATMHNRTIISNIPEVTNPRFNSLHTLVRTLNPSLYEEQKLKFDPTGPCNVDKATSVIFQSHRDLSHLVEACGRELNPYDEPWYLRSELWYLVDLLKRTLDLDCTQRITAAQALQHKFFTQFE</sequence>
<evidence type="ECO:0000313" key="11">
    <source>
        <dbReference type="EMBL" id="MBW0482370.1"/>
    </source>
</evidence>
<dbReference type="EMBL" id="AVOT02006752">
    <property type="protein sequence ID" value="MBW0482370.1"/>
    <property type="molecule type" value="Genomic_DNA"/>
</dbReference>
<keyword evidence="5" id="KW-0418">Kinase</keyword>
<comment type="caution">
    <text evidence="11">The sequence shown here is derived from an EMBL/GenBank/DDBJ whole genome shotgun (WGS) entry which is preliminary data.</text>
</comment>
<dbReference type="OrthoDB" id="10020333at2759"/>